<proteinExistence type="predicted"/>
<sequence>MDQFSASLLGGRIRFGKYPTEEEAILLKATGYSIFVDLCPEEEITWSPYSREGPCYISLPIPDRTPHIKNLSFFRALI</sequence>
<name>A0A6C0IWC9_9ZZZZ</name>
<protein>
    <submittedName>
        <fullName evidence="1">Uncharacterized protein</fullName>
    </submittedName>
</protein>
<evidence type="ECO:0000313" key="1">
    <source>
        <dbReference type="EMBL" id="QHT97624.1"/>
    </source>
</evidence>
<dbReference type="EMBL" id="MN740283">
    <property type="protein sequence ID" value="QHT97624.1"/>
    <property type="molecule type" value="Genomic_DNA"/>
</dbReference>
<dbReference type="AlphaFoldDB" id="A0A6C0IWC9"/>
<organism evidence="1">
    <name type="scientific">viral metagenome</name>
    <dbReference type="NCBI Taxonomy" id="1070528"/>
    <lineage>
        <taxon>unclassified sequences</taxon>
        <taxon>metagenomes</taxon>
        <taxon>organismal metagenomes</taxon>
    </lineage>
</organism>
<reference evidence="1" key="1">
    <citation type="journal article" date="2020" name="Nature">
        <title>Giant virus diversity and host interactions through global metagenomics.</title>
        <authorList>
            <person name="Schulz F."/>
            <person name="Roux S."/>
            <person name="Paez-Espino D."/>
            <person name="Jungbluth S."/>
            <person name="Walsh D.A."/>
            <person name="Denef V.J."/>
            <person name="McMahon K.D."/>
            <person name="Konstantinidis K.T."/>
            <person name="Eloe-Fadrosh E.A."/>
            <person name="Kyrpides N.C."/>
            <person name="Woyke T."/>
        </authorList>
    </citation>
    <scope>NUCLEOTIDE SEQUENCE</scope>
    <source>
        <strain evidence="1">GVMAG-M-3300025572-1</strain>
    </source>
</reference>
<accession>A0A6C0IWC9</accession>